<comment type="caution">
    <text evidence="1">The sequence shown here is derived from an EMBL/GenBank/DDBJ whole genome shotgun (WGS) entry which is preliminary data.</text>
</comment>
<proteinExistence type="predicted"/>
<dbReference type="Proteomes" id="UP001165205">
    <property type="component" value="Unassembled WGS sequence"/>
</dbReference>
<evidence type="ECO:0000313" key="2">
    <source>
        <dbReference type="Proteomes" id="UP001165205"/>
    </source>
</evidence>
<gene>
    <name evidence="1" type="ORF">Aory04_001050600</name>
</gene>
<evidence type="ECO:0000313" key="1">
    <source>
        <dbReference type="EMBL" id="GMG35278.1"/>
    </source>
</evidence>
<organism evidence="1 2">
    <name type="scientific">Aspergillus oryzae</name>
    <name type="common">Yellow koji mold</name>
    <dbReference type="NCBI Taxonomy" id="5062"/>
    <lineage>
        <taxon>Eukaryota</taxon>
        <taxon>Fungi</taxon>
        <taxon>Dikarya</taxon>
        <taxon>Ascomycota</taxon>
        <taxon>Pezizomycotina</taxon>
        <taxon>Eurotiomycetes</taxon>
        <taxon>Eurotiomycetidae</taxon>
        <taxon>Eurotiales</taxon>
        <taxon>Aspergillaceae</taxon>
        <taxon>Aspergillus</taxon>
        <taxon>Aspergillus subgen. Circumdati</taxon>
    </lineage>
</organism>
<sequence>MLQIIQYIACLLPSDADVAHLSSCCDILAQNLLPGESSVWRYRFMKLYDTPPGRSSSELKIEYQTRSIVLSQKISFRFGQKEEQLLWLTVMQGILLEALTVTEIDGVVYSKTFEHYDIADVYSYQTEITRPFIDIKKLELPTILHIRNFWVRHLLSPNEATYCTSYAKLPVDQRPRVWSTIKENVELGTNWVGYWCKSQCLTALAQIKHNSKQLNLP</sequence>
<accession>A0AAN4YS22</accession>
<reference evidence="1" key="1">
    <citation type="submission" date="2023-04" db="EMBL/GenBank/DDBJ databases">
        <title>Aspergillus oryzae NBRC 4228.</title>
        <authorList>
            <person name="Ichikawa N."/>
            <person name="Sato H."/>
            <person name="Tonouchi N."/>
        </authorList>
    </citation>
    <scope>NUCLEOTIDE SEQUENCE</scope>
    <source>
        <strain evidence="1">NBRC 4228</strain>
    </source>
</reference>
<dbReference type="EMBL" id="BSYA01000163">
    <property type="protein sequence ID" value="GMG35278.1"/>
    <property type="molecule type" value="Genomic_DNA"/>
</dbReference>
<dbReference type="AlphaFoldDB" id="A0AAN4YS22"/>
<protein>
    <submittedName>
        <fullName evidence="1">Unnamed protein product</fullName>
    </submittedName>
</protein>
<name>A0AAN4YS22_ASPOZ</name>